<gene>
    <name evidence="1" type="ORF">BDM02DRAFT_3115555</name>
</gene>
<keyword evidence="2" id="KW-1185">Reference proteome</keyword>
<proteinExistence type="predicted"/>
<evidence type="ECO:0000313" key="1">
    <source>
        <dbReference type="EMBL" id="KAF9648373.1"/>
    </source>
</evidence>
<protein>
    <submittedName>
        <fullName evidence="1">Uncharacterized protein</fullName>
    </submittedName>
</protein>
<accession>A0ACB6ZG60</accession>
<comment type="caution">
    <text evidence="1">The sequence shown here is derived from an EMBL/GenBank/DDBJ whole genome shotgun (WGS) entry which is preliminary data.</text>
</comment>
<dbReference type="EMBL" id="MU118015">
    <property type="protein sequence ID" value="KAF9648373.1"/>
    <property type="molecule type" value="Genomic_DNA"/>
</dbReference>
<reference evidence="1" key="1">
    <citation type="submission" date="2019-10" db="EMBL/GenBank/DDBJ databases">
        <authorList>
            <consortium name="DOE Joint Genome Institute"/>
            <person name="Kuo A."/>
            <person name="Miyauchi S."/>
            <person name="Kiss E."/>
            <person name="Drula E."/>
            <person name="Kohler A."/>
            <person name="Sanchez-Garcia M."/>
            <person name="Andreopoulos B."/>
            <person name="Barry K.W."/>
            <person name="Bonito G."/>
            <person name="Buee M."/>
            <person name="Carver A."/>
            <person name="Chen C."/>
            <person name="Cichocki N."/>
            <person name="Clum A."/>
            <person name="Culley D."/>
            <person name="Crous P.W."/>
            <person name="Fauchery L."/>
            <person name="Girlanda M."/>
            <person name="Hayes R."/>
            <person name="Keri Z."/>
            <person name="Labutti K."/>
            <person name="Lipzen A."/>
            <person name="Lombard V."/>
            <person name="Magnuson J."/>
            <person name="Maillard F."/>
            <person name="Morin E."/>
            <person name="Murat C."/>
            <person name="Nolan M."/>
            <person name="Ohm R."/>
            <person name="Pangilinan J."/>
            <person name="Pereira M."/>
            <person name="Perotto S."/>
            <person name="Peter M."/>
            <person name="Riley R."/>
            <person name="Sitrit Y."/>
            <person name="Stielow B."/>
            <person name="Szollosi G."/>
            <person name="Zifcakova L."/>
            <person name="Stursova M."/>
            <person name="Spatafora J.W."/>
            <person name="Tedersoo L."/>
            <person name="Vaario L.-M."/>
            <person name="Yamada A."/>
            <person name="Yan M."/>
            <person name="Wang P."/>
            <person name="Xu J."/>
            <person name="Bruns T."/>
            <person name="Baldrian P."/>
            <person name="Vilgalys R."/>
            <person name="Henrissat B."/>
            <person name="Grigoriev I.V."/>
            <person name="Hibbett D."/>
            <person name="Nagy L.G."/>
            <person name="Martin F.M."/>
        </authorList>
    </citation>
    <scope>NUCLEOTIDE SEQUENCE</scope>
    <source>
        <strain evidence="1">P2</strain>
    </source>
</reference>
<name>A0ACB6ZG60_THEGA</name>
<organism evidence="1 2">
    <name type="scientific">Thelephora ganbajun</name>
    <name type="common">Ganba fungus</name>
    <dbReference type="NCBI Taxonomy" id="370292"/>
    <lineage>
        <taxon>Eukaryota</taxon>
        <taxon>Fungi</taxon>
        <taxon>Dikarya</taxon>
        <taxon>Basidiomycota</taxon>
        <taxon>Agaricomycotina</taxon>
        <taxon>Agaricomycetes</taxon>
        <taxon>Thelephorales</taxon>
        <taxon>Thelephoraceae</taxon>
        <taxon>Thelephora</taxon>
    </lineage>
</organism>
<evidence type="ECO:0000313" key="2">
    <source>
        <dbReference type="Proteomes" id="UP000886501"/>
    </source>
</evidence>
<dbReference type="Proteomes" id="UP000886501">
    <property type="component" value="Unassembled WGS sequence"/>
</dbReference>
<sequence length="331" mass="36804">MKAYLAEKYMSGPKADAILARTTTKKKKRKAGGSNSNSTASGSGAGPSGFIADDDVSWVAPPKDEEEDDLDDALVIKDRSFKRRKVDPSRGATKSDDGGESGGGWTTIQEGVTREGDGSPPPTADELPQIAGVVEDAPSTVSGGLLTKAQLRKKLGPKPSEKEKRPEDGEEIARQQETVYRDASGRKIDMKAEKAEAARRKREAEEKEAEKMEWGKGMVQREEKERERATMEKERHKGFARHADDADLNEEQKAKELWNDPAAAFLTKKRSKGPRRPEYTGPAPPNRFGIKPGYRWDGVDRGNGFERKYFQRQNERKRQGAESYSWSVDDM</sequence>
<reference evidence="1" key="2">
    <citation type="journal article" date="2020" name="Nat. Commun.">
        <title>Large-scale genome sequencing of mycorrhizal fungi provides insights into the early evolution of symbiotic traits.</title>
        <authorList>
            <person name="Miyauchi S."/>
            <person name="Kiss E."/>
            <person name="Kuo A."/>
            <person name="Drula E."/>
            <person name="Kohler A."/>
            <person name="Sanchez-Garcia M."/>
            <person name="Morin E."/>
            <person name="Andreopoulos B."/>
            <person name="Barry K.W."/>
            <person name="Bonito G."/>
            <person name="Buee M."/>
            <person name="Carver A."/>
            <person name="Chen C."/>
            <person name="Cichocki N."/>
            <person name="Clum A."/>
            <person name="Culley D."/>
            <person name="Crous P.W."/>
            <person name="Fauchery L."/>
            <person name="Girlanda M."/>
            <person name="Hayes R.D."/>
            <person name="Keri Z."/>
            <person name="LaButti K."/>
            <person name="Lipzen A."/>
            <person name="Lombard V."/>
            <person name="Magnuson J."/>
            <person name="Maillard F."/>
            <person name="Murat C."/>
            <person name="Nolan M."/>
            <person name="Ohm R.A."/>
            <person name="Pangilinan J."/>
            <person name="Pereira M.F."/>
            <person name="Perotto S."/>
            <person name="Peter M."/>
            <person name="Pfister S."/>
            <person name="Riley R."/>
            <person name="Sitrit Y."/>
            <person name="Stielow J.B."/>
            <person name="Szollosi G."/>
            <person name="Zifcakova L."/>
            <person name="Stursova M."/>
            <person name="Spatafora J.W."/>
            <person name="Tedersoo L."/>
            <person name="Vaario L.M."/>
            <person name="Yamada A."/>
            <person name="Yan M."/>
            <person name="Wang P."/>
            <person name="Xu J."/>
            <person name="Bruns T."/>
            <person name="Baldrian P."/>
            <person name="Vilgalys R."/>
            <person name="Dunand C."/>
            <person name="Henrissat B."/>
            <person name="Grigoriev I.V."/>
            <person name="Hibbett D."/>
            <person name="Nagy L.G."/>
            <person name="Martin F.M."/>
        </authorList>
    </citation>
    <scope>NUCLEOTIDE SEQUENCE</scope>
    <source>
        <strain evidence="1">P2</strain>
    </source>
</reference>